<dbReference type="RefSeq" id="XP_051068748.1">
    <property type="nucleotide sequence ID" value="XM_051212829.1"/>
</dbReference>
<name>A0A922ISX9_SCHHA</name>
<protein>
    <submittedName>
        <fullName evidence="1">Uncharacterized protein</fullName>
    </submittedName>
</protein>
<evidence type="ECO:0000313" key="1">
    <source>
        <dbReference type="EMBL" id="KAH9586921.1"/>
    </source>
</evidence>
<comment type="caution">
    <text evidence="1">The sequence shown here is derived from an EMBL/GenBank/DDBJ whole genome shotgun (WGS) entry which is preliminary data.</text>
</comment>
<reference evidence="1" key="3">
    <citation type="submission" date="2021-06" db="EMBL/GenBank/DDBJ databases">
        <title>Chromosome-level genome assembly for S. haematobium.</title>
        <authorList>
            <person name="Stroehlein A.J."/>
        </authorList>
    </citation>
    <scope>NUCLEOTIDE SEQUENCE</scope>
</reference>
<gene>
    <name evidence="1" type="ORF">MS3_00004855</name>
</gene>
<sequence length="106" mass="12182">MVEDTRRLLVSDDRFLRNIARVFWDHWVSNSEVGCKVLGNDGKSVDDVNLHQLRRLGHVLRMLNHRLPRHAMLISGGDVWKKVMGQTKSWHQSLKSLTSGVNIVGR</sequence>
<dbReference type="AlphaFoldDB" id="A0A922ISX9"/>
<reference evidence="1" key="4">
    <citation type="journal article" date="2022" name="PLoS Pathog.">
        <title>Chromosome-level genome of Schistosoma haematobium underpins genome-wide explorations of molecular variation.</title>
        <authorList>
            <person name="Stroehlein A.J."/>
            <person name="Korhonen P.K."/>
            <person name="Lee V.V."/>
            <person name="Ralph S.A."/>
            <person name="Mentink-Kane M."/>
            <person name="You H."/>
            <person name="McManus D.P."/>
            <person name="Tchuente L.T."/>
            <person name="Stothard J.R."/>
            <person name="Kaur P."/>
            <person name="Dudchenko O."/>
            <person name="Aiden E.L."/>
            <person name="Yang B."/>
            <person name="Yang H."/>
            <person name="Emery A.M."/>
            <person name="Webster B.L."/>
            <person name="Brindley P.J."/>
            <person name="Rollinson D."/>
            <person name="Chang B.C.H."/>
            <person name="Gasser R.B."/>
            <person name="Young N.D."/>
        </authorList>
    </citation>
    <scope>NUCLEOTIDE SEQUENCE</scope>
</reference>
<dbReference type="Proteomes" id="UP000471633">
    <property type="component" value="Unassembled WGS sequence"/>
</dbReference>
<dbReference type="EMBL" id="AMPZ03000003">
    <property type="protein sequence ID" value="KAH9586921.1"/>
    <property type="molecule type" value="Genomic_DNA"/>
</dbReference>
<organism evidence="1 2">
    <name type="scientific">Schistosoma haematobium</name>
    <name type="common">Blood fluke</name>
    <dbReference type="NCBI Taxonomy" id="6185"/>
    <lineage>
        <taxon>Eukaryota</taxon>
        <taxon>Metazoa</taxon>
        <taxon>Spiralia</taxon>
        <taxon>Lophotrochozoa</taxon>
        <taxon>Platyhelminthes</taxon>
        <taxon>Trematoda</taxon>
        <taxon>Digenea</taxon>
        <taxon>Strigeidida</taxon>
        <taxon>Schistosomatoidea</taxon>
        <taxon>Schistosomatidae</taxon>
        <taxon>Schistosoma</taxon>
    </lineage>
</organism>
<proteinExistence type="predicted"/>
<dbReference type="GeneID" id="75577310"/>
<evidence type="ECO:0000313" key="2">
    <source>
        <dbReference type="Proteomes" id="UP000471633"/>
    </source>
</evidence>
<accession>A0A922ISX9</accession>
<dbReference type="KEGG" id="shx:MS3_00004855"/>
<dbReference type="CTD" id="75577310"/>
<keyword evidence="2" id="KW-1185">Reference proteome</keyword>
<reference evidence="1" key="1">
    <citation type="journal article" date="2012" name="Nat. Genet.">
        <title>Whole-genome sequence of Schistosoma haematobium.</title>
        <authorList>
            <person name="Young N.D."/>
            <person name="Jex A.R."/>
            <person name="Li B."/>
            <person name="Liu S."/>
            <person name="Yang L."/>
            <person name="Xiong Z."/>
            <person name="Li Y."/>
            <person name="Cantacessi C."/>
            <person name="Hall R.S."/>
            <person name="Xu X."/>
            <person name="Chen F."/>
            <person name="Wu X."/>
            <person name="Zerlotini A."/>
            <person name="Oliveira G."/>
            <person name="Hofmann A."/>
            <person name="Zhang G."/>
            <person name="Fang X."/>
            <person name="Kang Y."/>
            <person name="Campbell B.E."/>
            <person name="Loukas A."/>
            <person name="Ranganathan S."/>
            <person name="Rollinson D."/>
            <person name="Rinaldi G."/>
            <person name="Brindley P.J."/>
            <person name="Yang H."/>
            <person name="Wang J."/>
            <person name="Wang J."/>
            <person name="Gasser R.B."/>
        </authorList>
    </citation>
    <scope>NUCLEOTIDE SEQUENCE</scope>
</reference>
<reference evidence="1" key="2">
    <citation type="journal article" date="2019" name="Gigascience">
        <title>High-quality Schistosoma haematobium genome achieved by single-molecule and long-range sequencing.</title>
        <authorList>
            <person name="Stroehlein A.J."/>
            <person name="Korhonen P.K."/>
            <person name="Chong T.M."/>
            <person name="Lim Y.L."/>
            <person name="Chan K.G."/>
            <person name="Webster B."/>
            <person name="Rollinson D."/>
            <person name="Brindley P.J."/>
            <person name="Gasser R.B."/>
            <person name="Young N.D."/>
        </authorList>
    </citation>
    <scope>NUCLEOTIDE SEQUENCE</scope>
</reference>